<dbReference type="Proteomes" id="UP001295684">
    <property type="component" value="Unassembled WGS sequence"/>
</dbReference>
<comment type="caution">
    <text evidence="4">The sequence shown here is derived from an EMBL/GenBank/DDBJ whole genome shotgun (WGS) entry which is preliminary data.</text>
</comment>
<feature type="transmembrane region" description="Helical" evidence="2">
    <location>
        <begin position="47"/>
        <end position="68"/>
    </location>
</feature>
<evidence type="ECO:0000256" key="2">
    <source>
        <dbReference type="SAM" id="Phobius"/>
    </source>
</evidence>
<dbReference type="PANTHER" id="PTHR23086">
    <property type="entry name" value="PHOSPHATIDYLINOSITOL-4-PHOSPHATE 5-KINASE"/>
    <property type="match status" value="1"/>
</dbReference>
<name>A0AAD1Y7H8_EUPCR</name>
<keyword evidence="1" id="KW-0547">Nucleotide-binding</keyword>
<dbReference type="GO" id="GO:0005524">
    <property type="term" value="F:ATP binding"/>
    <property type="evidence" value="ECO:0007669"/>
    <property type="project" value="UniProtKB-UniRule"/>
</dbReference>
<feature type="transmembrane region" description="Helical" evidence="2">
    <location>
        <begin position="226"/>
        <end position="250"/>
    </location>
</feature>
<keyword evidence="1" id="KW-0067">ATP-binding</keyword>
<keyword evidence="1" id="KW-0418">Kinase</keyword>
<evidence type="ECO:0000259" key="3">
    <source>
        <dbReference type="PROSITE" id="PS51455"/>
    </source>
</evidence>
<feature type="transmembrane region" description="Helical" evidence="2">
    <location>
        <begin position="140"/>
        <end position="164"/>
    </location>
</feature>
<feature type="transmembrane region" description="Helical" evidence="2">
    <location>
        <begin position="176"/>
        <end position="197"/>
    </location>
</feature>
<keyword evidence="1" id="KW-0808">Transferase</keyword>
<dbReference type="Pfam" id="PF01504">
    <property type="entry name" value="PIP5K"/>
    <property type="match status" value="1"/>
</dbReference>
<dbReference type="InterPro" id="IPR027484">
    <property type="entry name" value="PInositol-4-P-5-kinase_N"/>
</dbReference>
<evidence type="ECO:0000256" key="1">
    <source>
        <dbReference type="PROSITE-ProRule" id="PRU00781"/>
    </source>
</evidence>
<dbReference type="SUPFAM" id="SSF56104">
    <property type="entry name" value="SAICAR synthase-like"/>
    <property type="match status" value="1"/>
</dbReference>
<dbReference type="GO" id="GO:0016308">
    <property type="term" value="F:1-phosphatidylinositol-4-phosphate 5-kinase activity"/>
    <property type="evidence" value="ECO:0007669"/>
    <property type="project" value="TreeGrafter"/>
</dbReference>
<sequence>MNSSDLLGDQQFWQRSSTQNINEVETNGFCTDILGENKYTVSYPLRATFSIVGTFSIIACVFVAFSIFSVKKLKAHPNIMIGFISLFEGISTFHTVVWAVQPMDFIQFFGLQNLFYYTMYIPPIQNKRESCILLCGFNRLIGYGFFNLLSLGMNMCLCIDLYLTLKQPFYPASRRLKFYLLASVIFSGTIITSFGIYGSQSNGETAGLLNLCTLDSGSRASSASTWYNSILAIVLSLYIVIALFSIVYTGRMLSKPGISNNIKRMFLKKHILYVVGFITIWIITLSSAYRNLYKINSGDPENEANDSLLKSQGYRKFHSLLPNGIYGEIWINENEEIFMETSQVVSLMATISTGFIMAIIRCFEPYFIFICRRTFLMFYGIPWTIDEEQEKHGKLDDTISTFLNSSLNIELVHIILKSITDDCKNQDRVDLPWEEVYANFPKYCVKEKNDYYEIEIEDPDAWAIDQFEKERDKNAPKKIIRITEDIEVTQLAPDIFNCIRRADEVTNEDIISSLNPNDNREMAFKAGEGSGKSGSFFFFSHDRNFIIKTMTDGEYKTFIKLFKSYMSHLMKHKNSLIARIYGIFSVKIEKLETVHLIMMHNTIQNPMWKEIKLKYLFDLKGSLINRETKVNMKKYKPGSTLKDINLLSIRKSENLCKFSIQDRAKLIDILEKDAAILNKQKIMDYSLLLAVEKYQLRAETRDRNRTHNLSSSSICSENEMKLSKDPELKARFTAPNSPSAISKLTNCFVPSRHRYACQEIILYRFLSYSGEYIYHLAIIDYLQEYNFDKKSEHYAKTIFRGRGAEISAVPPGRYMKRFIEFMRDEVIIDDKSRGEKSQSSLT</sequence>
<dbReference type="AlphaFoldDB" id="A0AAD1Y7H8"/>
<dbReference type="Gene3D" id="3.30.800.10">
    <property type="entry name" value="Phosphatidylinositol Phosphate Kinase II Beta"/>
    <property type="match status" value="1"/>
</dbReference>
<dbReference type="InterPro" id="IPR002498">
    <property type="entry name" value="PInositol-4-P-4/5-kinase_core"/>
</dbReference>
<keyword evidence="2" id="KW-1133">Transmembrane helix</keyword>
<feature type="transmembrane region" description="Helical" evidence="2">
    <location>
        <begin position="271"/>
        <end position="289"/>
    </location>
</feature>
<protein>
    <recommendedName>
        <fullName evidence="3">PIPK domain-containing protein</fullName>
    </recommendedName>
</protein>
<dbReference type="PROSITE" id="PS51455">
    <property type="entry name" value="PIPK"/>
    <property type="match status" value="1"/>
</dbReference>
<proteinExistence type="predicted"/>
<dbReference type="SMART" id="SM00330">
    <property type="entry name" value="PIPKc"/>
    <property type="match status" value="1"/>
</dbReference>
<gene>
    <name evidence="4" type="ORF">ECRASSUSDP1_LOCUS26958</name>
</gene>
<dbReference type="InterPro" id="IPR027483">
    <property type="entry name" value="PInositol-4-P-4/5-kinase_C_sf"/>
</dbReference>
<dbReference type="EMBL" id="CAMPGE010027801">
    <property type="protein sequence ID" value="CAI2385396.1"/>
    <property type="molecule type" value="Genomic_DNA"/>
</dbReference>
<reference evidence="4" key="1">
    <citation type="submission" date="2023-07" db="EMBL/GenBank/DDBJ databases">
        <authorList>
            <consortium name="AG Swart"/>
            <person name="Singh M."/>
            <person name="Singh A."/>
            <person name="Seah K."/>
            <person name="Emmerich C."/>
        </authorList>
    </citation>
    <scope>NUCLEOTIDE SEQUENCE</scope>
    <source>
        <strain evidence="4">DP1</strain>
    </source>
</reference>
<evidence type="ECO:0000313" key="5">
    <source>
        <dbReference type="Proteomes" id="UP001295684"/>
    </source>
</evidence>
<keyword evidence="2" id="KW-0812">Transmembrane</keyword>
<keyword evidence="5" id="KW-1185">Reference proteome</keyword>
<feature type="transmembrane region" description="Helical" evidence="2">
    <location>
        <begin position="80"/>
        <end position="100"/>
    </location>
</feature>
<accession>A0AAD1Y7H8</accession>
<dbReference type="CDD" id="cd00139">
    <property type="entry name" value="PIPKc"/>
    <property type="match status" value="1"/>
</dbReference>
<evidence type="ECO:0000313" key="4">
    <source>
        <dbReference type="EMBL" id="CAI2385396.1"/>
    </source>
</evidence>
<dbReference type="GO" id="GO:0046854">
    <property type="term" value="P:phosphatidylinositol phosphate biosynthetic process"/>
    <property type="evidence" value="ECO:0007669"/>
    <property type="project" value="TreeGrafter"/>
</dbReference>
<organism evidence="4 5">
    <name type="scientific">Euplotes crassus</name>
    <dbReference type="NCBI Taxonomy" id="5936"/>
    <lineage>
        <taxon>Eukaryota</taxon>
        <taxon>Sar</taxon>
        <taxon>Alveolata</taxon>
        <taxon>Ciliophora</taxon>
        <taxon>Intramacronucleata</taxon>
        <taxon>Spirotrichea</taxon>
        <taxon>Hypotrichia</taxon>
        <taxon>Euplotida</taxon>
        <taxon>Euplotidae</taxon>
        <taxon>Moneuplotes</taxon>
    </lineage>
</organism>
<keyword evidence="2" id="KW-0472">Membrane</keyword>
<feature type="domain" description="PIPK" evidence="3">
    <location>
        <begin position="426"/>
        <end position="826"/>
    </location>
</feature>
<dbReference type="Gene3D" id="3.30.810.10">
    <property type="entry name" value="2-Layer Sandwich"/>
    <property type="match status" value="1"/>
</dbReference>
<dbReference type="PANTHER" id="PTHR23086:SF8">
    <property type="entry name" value="PHOSPHATIDYLINOSITOL 5-PHOSPHATE 4-KINASE, ISOFORM A"/>
    <property type="match status" value="1"/>
</dbReference>
<dbReference type="GO" id="GO:0005886">
    <property type="term" value="C:plasma membrane"/>
    <property type="evidence" value="ECO:0007669"/>
    <property type="project" value="TreeGrafter"/>
</dbReference>
<dbReference type="InterPro" id="IPR023610">
    <property type="entry name" value="PInositol-4/5-P-5/4-kinase"/>
</dbReference>